<protein>
    <submittedName>
        <fullName evidence="2">PilZ domain-containing protein</fullName>
    </submittedName>
</protein>
<evidence type="ECO:0000313" key="2">
    <source>
        <dbReference type="EMBL" id="QCU90498.1"/>
    </source>
</evidence>
<keyword evidence="3" id="KW-1185">Reference proteome</keyword>
<dbReference type="InterPro" id="IPR009875">
    <property type="entry name" value="PilZ_domain"/>
</dbReference>
<dbReference type="Gene3D" id="2.40.10.220">
    <property type="entry name" value="predicted glycosyltransferase like domains"/>
    <property type="match status" value="1"/>
</dbReference>
<sequence>MRQDKRSFYRIDVVMPCSYRIVSDEEAEANPLPSSPDSKFIEEYFMKNLNELDEQINEVISQINQKSSLLASALTAMNSKINFLMQTIDETQLTRAIPQRLVNLSGGGLAIDIEDEVTLTDKVDLLIKPLANESPILLRCDIVNIKPLTDAEGSTIALSFNNIDEESRRKLVFFIQTKEIEFAQKHRNIS</sequence>
<dbReference type="EMBL" id="CP040602">
    <property type="protein sequence ID" value="QCU90498.1"/>
    <property type="molecule type" value="Genomic_DNA"/>
</dbReference>
<evidence type="ECO:0000259" key="1">
    <source>
        <dbReference type="Pfam" id="PF07238"/>
    </source>
</evidence>
<organism evidence="2 3">
    <name type="scientific">Thiomicrorhabdus sediminis</name>
    <dbReference type="NCBI Taxonomy" id="2580412"/>
    <lineage>
        <taxon>Bacteria</taxon>
        <taxon>Pseudomonadati</taxon>
        <taxon>Pseudomonadota</taxon>
        <taxon>Gammaproteobacteria</taxon>
        <taxon>Thiotrichales</taxon>
        <taxon>Piscirickettsiaceae</taxon>
        <taxon>Thiomicrorhabdus</taxon>
    </lineage>
</organism>
<gene>
    <name evidence="2" type="ORF">FE785_07555</name>
</gene>
<dbReference type="AlphaFoldDB" id="A0A4P9K6J1"/>
<dbReference type="RefSeq" id="WP_138565172.1">
    <property type="nucleotide sequence ID" value="NZ_CP040602.1"/>
</dbReference>
<accession>A0A4P9K6J1</accession>
<dbReference type="KEGG" id="thig:FE785_07555"/>
<proteinExistence type="predicted"/>
<feature type="domain" description="PilZ" evidence="1">
    <location>
        <begin position="97"/>
        <end position="175"/>
    </location>
</feature>
<dbReference type="OrthoDB" id="9780702at2"/>
<reference evidence="2 3" key="1">
    <citation type="submission" date="2019-05" db="EMBL/GenBank/DDBJ databases">
        <title>Thiomicrorhabdus sediminis sp. nov, a novel sulfur-oxidizing bacterium isolated from coastal sediment.</title>
        <authorList>
            <person name="Liu X."/>
        </authorList>
    </citation>
    <scope>NUCLEOTIDE SEQUENCE [LARGE SCALE GENOMIC DNA]</scope>
    <source>
        <strain evidence="2 3">G1</strain>
    </source>
</reference>
<name>A0A4P9K6J1_9GAMM</name>
<dbReference type="Proteomes" id="UP000304864">
    <property type="component" value="Chromosome"/>
</dbReference>
<evidence type="ECO:0000313" key="3">
    <source>
        <dbReference type="Proteomes" id="UP000304864"/>
    </source>
</evidence>
<dbReference type="Pfam" id="PF07238">
    <property type="entry name" value="PilZ"/>
    <property type="match status" value="1"/>
</dbReference>
<dbReference type="GO" id="GO:0035438">
    <property type="term" value="F:cyclic-di-GMP binding"/>
    <property type="evidence" value="ECO:0007669"/>
    <property type="project" value="InterPro"/>
</dbReference>